<dbReference type="GeneTree" id="ENSGT01030000234557"/>
<dbReference type="STRING" id="8078.ENSFHEP00000008874"/>
<keyword evidence="5" id="KW-1279">T cell receptor</keyword>
<evidence type="ECO:0000256" key="3">
    <source>
        <dbReference type="ARBA" id="ARBA00023170"/>
    </source>
</evidence>
<keyword evidence="8" id="KW-1185">Reference proteome</keyword>
<reference evidence="7" key="2">
    <citation type="submission" date="2025-09" db="UniProtKB">
        <authorList>
            <consortium name="Ensembl"/>
        </authorList>
    </citation>
    <scope>IDENTIFICATION</scope>
</reference>
<keyword evidence="4" id="KW-0393">Immunoglobulin domain</keyword>
<dbReference type="GO" id="GO:0002250">
    <property type="term" value="P:adaptive immune response"/>
    <property type="evidence" value="ECO:0007669"/>
    <property type="project" value="UniProtKB-KW"/>
</dbReference>
<feature type="domain" description="Ig-like" evidence="6">
    <location>
        <begin position="6"/>
        <end position="111"/>
    </location>
</feature>
<keyword evidence="1" id="KW-0732">Signal</keyword>
<dbReference type="InterPro" id="IPR013783">
    <property type="entry name" value="Ig-like_fold"/>
</dbReference>
<dbReference type="GO" id="GO:0042101">
    <property type="term" value="C:T cell receptor complex"/>
    <property type="evidence" value="ECO:0007669"/>
    <property type="project" value="UniProtKB-KW"/>
</dbReference>
<evidence type="ECO:0000256" key="2">
    <source>
        <dbReference type="ARBA" id="ARBA00023130"/>
    </source>
</evidence>
<proteinExistence type="predicted"/>
<evidence type="ECO:0000256" key="1">
    <source>
        <dbReference type="ARBA" id="ARBA00022729"/>
    </source>
</evidence>
<keyword evidence="5" id="KW-0391">Immunity</keyword>
<dbReference type="InterPro" id="IPR051287">
    <property type="entry name" value="TCR_variable_region"/>
</dbReference>
<dbReference type="PANTHER" id="PTHR19367:SF18">
    <property type="entry name" value="T CELL RECEPTOR ALPHA VARIABLE 16"/>
    <property type="match status" value="1"/>
</dbReference>
<organism evidence="7 8">
    <name type="scientific">Fundulus heteroclitus</name>
    <name type="common">Killifish</name>
    <name type="synonym">Mummichog</name>
    <dbReference type="NCBI Taxonomy" id="8078"/>
    <lineage>
        <taxon>Eukaryota</taxon>
        <taxon>Metazoa</taxon>
        <taxon>Chordata</taxon>
        <taxon>Craniata</taxon>
        <taxon>Vertebrata</taxon>
        <taxon>Euteleostomi</taxon>
        <taxon>Actinopterygii</taxon>
        <taxon>Neopterygii</taxon>
        <taxon>Teleostei</taxon>
        <taxon>Neoteleostei</taxon>
        <taxon>Acanthomorphata</taxon>
        <taxon>Ovalentaria</taxon>
        <taxon>Atherinomorphae</taxon>
        <taxon>Cyprinodontiformes</taxon>
        <taxon>Fundulidae</taxon>
        <taxon>Fundulus</taxon>
    </lineage>
</organism>
<dbReference type="Ensembl" id="ENSFHET00000001416.1">
    <property type="protein sequence ID" value="ENSFHEP00000008874.1"/>
    <property type="gene ID" value="ENSFHEG00000010080.1"/>
</dbReference>
<name>A0A3Q2P8T0_FUNHE</name>
<evidence type="ECO:0000259" key="6">
    <source>
        <dbReference type="PROSITE" id="PS50835"/>
    </source>
</evidence>
<evidence type="ECO:0000313" key="8">
    <source>
        <dbReference type="Proteomes" id="UP000265000"/>
    </source>
</evidence>
<accession>A0A3Q2P8T0</accession>
<dbReference type="PROSITE" id="PS50835">
    <property type="entry name" value="IG_LIKE"/>
    <property type="match status" value="1"/>
</dbReference>
<evidence type="ECO:0000256" key="4">
    <source>
        <dbReference type="ARBA" id="ARBA00023319"/>
    </source>
</evidence>
<dbReference type="InterPro" id="IPR013106">
    <property type="entry name" value="Ig_V-set"/>
</dbReference>
<dbReference type="Pfam" id="PF07686">
    <property type="entry name" value="V-set"/>
    <property type="match status" value="1"/>
</dbReference>
<keyword evidence="3" id="KW-0675">Receptor</keyword>
<dbReference type="SUPFAM" id="SSF48726">
    <property type="entry name" value="Immunoglobulin"/>
    <property type="match status" value="1"/>
</dbReference>
<reference evidence="7" key="1">
    <citation type="submission" date="2025-08" db="UniProtKB">
        <authorList>
            <consortium name="Ensembl"/>
        </authorList>
    </citation>
    <scope>IDENTIFICATION</scope>
</reference>
<dbReference type="InterPro" id="IPR036179">
    <property type="entry name" value="Ig-like_dom_sf"/>
</dbReference>
<dbReference type="InterPro" id="IPR007110">
    <property type="entry name" value="Ig-like_dom"/>
</dbReference>
<evidence type="ECO:0000256" key="5">
    <source>
        <dbReference type="ARBA" id="ARBA00043266"/>
    </source>
</evidence>
<dbReference type="AlphaFoldDB" id="A0A3Q2P8T0"/>
<sequence length="111" mass="12504">MFCSSPECKGDSVKQTEGDVVAAQGGALTLGCFYETTFTGYTLFWYKKEENSFPQYMLKQLTSSKDKAPEFNSNKFDANINTGEKTFNLTIQDLQLSDSAVYYYRTASTYS</sequence>
<evidence type="ECO:0000313" key="7">
    <source>
        <dbReference type="Ensembl" id="ENSFHEP00000008874.1"/>
    </source>
</evidence>
<dbReference type="Gene3D" id="2.60.40.10">
    <property type="entry name" value="Immunoglobulins"/>
    <property type="match status" value="1"/>
</dbReference>
<protein>
    <recommendedName>
        <fullName evidence="6">Ig-like domain-containing protein</fullName>
    </recommendedName>
</protein>
<dbReference type="Proteomes" id="UP000265000">
    <property type="component" value="Unplaced"/>
</dbReference>
<dbReference type="PANTHER" id="PTHR19367">
    <property type="entry name" value="T-CELL RECEPTOR ALPHA CHAIN V REGION"/>
    <property type="match status" value="1"/>
</dbReference>
<keyword evidence="2" id="KW-1064">Adaptive immunity</keyword>